<dbReference type="InterPro" id="IPR047211">
    <property type="entry name" value="POXB-like"/>
</dbReference>
<dbReference type="Gene3D" id="3.40.50.970">
    <property type="match status" value="2"/>
</dbReference>
<feature type="domain" description="Thiamine pyrophosphate enzyme central" evidence="4">
    <location>
        <begin position="198"/>
        <end position="328"/>
    </location>
</feature>
<evidence type="ECO:0000259" key="4">
    <source>
        <dbReference type="Pfam" id="PF00205"/>
    </source>
</evidence>
<dbReference type="EMBL" id="BMGG01000007">
    <property type="protein sequence ID" value="GGC78383.1"/>
    <property type="molecule type" value="Genomic_DNA"/>
</dbReference>
<dbReference type="SUPFAM" id="SSF52467">
    <property type="entry name" value="DHS-like NAD/FAD-binding domain"/>
    <property type="match status" value="1"/>
</dbReference>
<dbReference type="Gene3D" id="3.40.50.1220">
    <property type="entry name" value="TPP-binding domain"/>
    <property type="match status" value="1"/>
</dbReference>
<proteinExistence type="inferred from homology"/>
<evidence type="ECO:0000256" key="2">
    <source>
        <dbReference type="ARBA" id="ARBA00023052"/>
    </source>
</evidence>
<dbReference type="InterPro" id="IPR029061">
    <property type="entry name" value="THDP-binding"/>
</dbReference>
<dbReference type="GO" id="GO:0030976">
    <property type="term" value="F:thiamine pyrophosphate binding"/>
    <property type="evidence" value="ECO:0007669"/>
    <property type="project" value="InterPro"/>
</dbReference>
<dbReference type="CDD" id="cd02014">
    <property type="entry name" value="TPP_POX"/>
    <property type="match status" value="1"/>
</dbReference>
<dbReference type="InterPro" id="IPR000399">
    <property type="entry name" value="TPP-bd_CS"/>
</dbReference>
<dbReference type="InterPro" id="IPR012001">
    <property type="entry name" value="Thiamin_PyroP_enz_TPP-bd_dom"/>
</dbReference>
<dbReference type="GO" id="GO:0019752">
    <property type="term" value="P:carboxylic acid metabolic process"/>
    <property type="evidence" value="ECO:0007669"/>
    <property type="project" value="UniProtKB-ARBA"/>
</dbReference>
<reference evidence="7" key="2">
    <citation type="submission" date="2020-09" db="EMBL/GenBank/DDBJ databases">
        <authorList>
            <person name="Sun Q."/>
            <person name="Zhou Y."/>
        </authorList>
    </citation>
    <scope>NUCLEOTIDE SEQUENCE</scope>
    <source>
        <strain evidence="7">CGMCC 1.12919</strain>
    </source>
</reference>
<comment type="caution">
    <text evidence="7">The sequence shown here is derived from an EMBL/GenBank/DDBJ whole genome shotgun (WGS) entry which is preliminary data.</text>
</comment>
<dbReference type="PANTHER" id="PTHR42981">
    <property type="entry name" value="PYRUVATE DEHYDROGENASE [UBIQUINONE]"/>
    <property type="match status" value="1"/>
</dbReference>
<dbReference type="GO" id="GO:0000287">
    <property type="term" value="F:magnesium ion binding"/>
    <property type="evidence" value="ECO:0007669"/>
    <property type="project" value="InterPro"/>
</dbReference>
<evidence type="ECO:0000313" key="8">
    <source>
        <dbReference type="Proteomes" id="UP000637002"/>
    </source>
</evidence>
<dbReference type="GO" id="GO:0003824">
    <property type="term" value="F:catalytic activity"/>
    <property type="evidence" value="ECO:0007669"/>
    <property type="project" value="InterPro"/>
</dbReference>
<evidence type="ECO:0000256" key="1">
    <source>
        <dbReference type="ARBA" id="ARBA00007812"/>
    </source>
</evidence>
<dbReference type="InterPro" id="IPR011766">
    <property type="entry name" value="TPP_enzyme_TPP-bd"/>
</dbReference>
<evidence type="ECO:0000256" key="3">
    <source>
        <dbReference type="RuleBase" id="RU362132"/>
    </source>
</evidence>
<feature type="domain" description="Thiamine pyrophosphate enzyme N-terminal TPP-binding" evidence="6">
    <location>
        <begin position="4"/>
        <end position="121"/>
    </location>
</feature>
<keyword evidence="8" id="KW-1185">Reference proteome</keyword>
<evidence type="ECO:0000259" key="6">
    <source>
        <dbReference type="Pfam" id="PF02776"/>
    </source>
</evidence>
<dbReference type="PROSITE" id="PS00187">
    <property type="entry name" value="TPP_ENZYMES"/>
    <property type="match status" value="1"/>
</dbReference>
<organism evidence="7 8">
    <name type="scientific">Chelatococcus reniformis</name>
    <dbReference type="NCBI Taxonomy" id="1494448"/>
    <lineage>
        <taxon>Bacteria</taxon>
        <taxon>Pseudomonadati</taxon>
        <taxon>Pseudomonadota</taxon>
        <taxon>Alphaproteobacteria</taxon>
        <taxon>Hyphomicrobiales</taxon>
        <taxon>Chelatococcaceae</taxon>
        <taxon>Chelatococcus</taxon>
    </lineage>
</organism>
<gene>
    <name evidence="7" type="ORF">GCM10010994_40770</name>
</gene>
<dbReference type="RefSeq" id="WP_188611011.1">
    <property type="nucleotide sequence ID" value="NZ_BMGG01000007.1"/>
</dbReference>
<dbReference type="Pfam" id="PF00205">
    <property type="entry name" value="TPP_enzyme_M"/>
    <property type="match status" value="1"/>
</dbReference>
<evidence type="ECO:0000313" key="7">
    <source>
        <dbReference type="EMBL" id="GGC78383.1"/>
    </source>
</evidence>
<feature type="domain" description="Thiamine pyrophosphate enzyme TPP-binding" evidence="5">
    <location>
        <begin position="388"/>
        <end position="543"/>
    </location>
</feature>
<dbReference type="NCBIfam" id="NF006129">
    <property type="entry name" value="PRK08273.1"/>
    <property type="match status" value="1"/>
</dbReference>
<dbReference type="Pfam" id="PF02775">
    <property type="entry name" value="TPP_enzyme_C"/>
    <property type="match status" value="1"/>
</dbReference>
<dbReference type="InterPro" id="IPR047210">
    <property type="entry name" value="TPP_PYR_POXB-like"/>
</dbReference>
<dbReference type="Pfam" id="PF02776">
    <property type="entry name" value="TPP_enzyme_N"/>
    <property type="match status" value="1"/>
</dbReference>
<reference evidence="7" key="1">
    <citation type="journal article" date="2014" name="Int. J. Syst. Evol. Microbiol.">
        <title>Complete genome sequence of Corynebacterium casei LMG S-19264T (=DSM 44701T), isolated from a smear-ripened cheese.</title>
        <authorList>
            <consortium name="US DOE Joint Genome Institute (JGI-PGF)"/>
            <person name="Walter F."/>
            <person name="Albersmeier A."/>
            <person name="Kalinowski J."/>
            <person name="Ruckert C."/>
        </authorList>
    </citation>
    <scope>NUCLEOTIDE SEQUENCE</scope>
    <source>
        <strain evidence="7">CGMCC 1.12919</strain>
    </source>
</reference>
<sequence length="598" mass="64237">MAQTVGDFVVARLAAWGVRRLFGYPGDGINGVFGALNRAEGKIEFIQARHEEMAAFMAAAHAKFTGELGVCIATSGPGASHLLTGLYDARLDHQPVLAIVGQQARTALGGHYQQELDLLSMFKDVASDFVQQAMVPAQVRHLVDRAVRIALGRKTVTALILPNDLQELPYEEPPRQHGTLHSGVGLSPARVMPFDADLERAAAVLNAGSKVAMLVGAGALGATDEVIAVADRLGAGVAKALLGKAVLPDDLPWVTGSIGLLGTKPSDTLMNECDTLLMVGSDFPYAEFLPPEGQARGVQVDIKPDMLSLRYPMEVSLVGDARETLRALLPLLNAKDANSWRATIAAEVDAWWATLAERAKVKADPVNPQLVTWELSPRLPDGVILTSDSGSCANWFARDLKMRRGMMASLSGRLASMGSAVPYAIAAKFAHPQRAVIALVGDGAMQMNNMAELITVAKYWRQWADPRWIACVLNNADLNQVTWEQRVMEGDPKFEASQNIPDVPYHRFAELIGLKGIFVDDPGQVGRAWEEALSADRPVVIEVKTDPEVPPLPPHITFEQARNLASALAHGEPSTASVIKGTARQLVGAILPGASDKH</sequence>
<dbReference type="InterPro" id="IPR029035">
    <property type="entry name" value="DHS-like_NAD/FAD-binding_dom"/>
</dbReference>
<dbReference type="Proteomes" id="UP000637002">
    <property type="component" value="Unassembled WGS sequence"/>
</dbReference>
<dbReference type="CDD" id="cd07039">
    <property type="entry name" value="TPP_PYR_POX"/>
    <property type="match status" value="1"/>
</dbReference>
<dbReference type="AlphaFoldDB" id="A0A916XJL2"/>
<comment type="similarity">
    <text evidence="1 3">Belongs to the TPP enzyme family.</text>
</comment>
<name>A0A916XJL2_9HYPH</name>
<evidence type="ECO:0000259" key="5">
    <source>
        <dbReference type="Pfam" id="PF02775"/>
    </source>
</evidence>
<dbReference type="SUPFAM" id="SSF52518">
    <property type="entry name" value="Thiamin diphosphate-binding fold (THDP-binding)"/>
    <property type="match status" value="2"/>
</dbReference>
<dbReference type="InterPro" id="IPR047212">
    <property type="entry name" value="TPP_POXB-like"/>
</dbReference>
<keyword evidence="2 3" id="KW-0786">Thiamine pyrophosphate</keyword>
<dbReference type="PANTHER" id="PTHR42981:SF2">
    <property type="entry name" value="PYRUVATE DEHYDROGENASE [UBIQUINONE]"/>
    <property type="match status" value="1"/>
</dbReference>
<dbReference type="InterPro" id="IPR012000">
    <property type="entry name" value="Thiamin_PyroP_enz_cen_dom"/>
</dbReference>
<accession>A0A916XJL2</accession>
<protein>
    <submittedName>
        <fullName evidence="7">Thiamine pyrophosphate-requiring protein</fullName>
    </submittedName>
</protein>